<dbReference type="RefSeq" id="WP_218839120.1">
    <property type="nucleotide sequence ID" value="NZ_OBEJ01000001.1"/>
</dbReference>
<dbReference type="NCBIfam" id="NF010068">
    <property type="entry name" value="PRK13548.1"/>
    <property type="match status" value="1"/>
</dbReference>
<evidence type="ECO:0000256" key="6">
    <source>
        <dbReference type="ARBA" id="ARBA00058960"/>
    </source>
</evidence>
<evidence type="ECO:0000259" key="12">
    <source>
        <dbReference type="PROSITE" id="PS50893"/>
    </source>
</evidence>
<keyword evidence="3 13" id="KW-0067">ATP-binding</keyword>
<feature type="compositionally biased region" description="Basic and acidic residues" evidence="11">
    <location>
        <begin position="401"/>
        <end position="415"/>
    </location>
</feature>
<dbReference type="Pfam" id="PF00005">
    <property type="entry name" value="ABC_tran"/>
    <property type="match status" value="1"/>
</dbReference>
<dbReference type="Proteomes" id="UP000219453">
    <property type="component" value="Unassembled WGS sequence"/>
</dbReference>
<dbReference type="AlphaFoldDB" id="A0A285N720"/>
<evidence type="ECO:0000256" key="3">
    <source>
        <dbReference type="ARBA" id="ARBA00022840"/>
    </source>
</evidence>
<evidence type="ECO:0000256" key="7">
    <source>
        <dbReference type="ARBA" id="ARBA00064420"/>
    </source>
</evidence>
<dbReference type="PROSITE" id="PS00211">
    <property type="entry name" value="ABC_TRANSPORTER_1"/>
    <property type="match status" value="1"/>
</dbReference>
<reference evidence="13 14" key="1">
    <citation type="submission" date="2017-09" db="EMBL/GenBank/DDBJ databases">
        <authorList>
            <person name="Ehlers B."/>
            <person name="Leendertz F.H."/>
        </authorList>
    </citation>
    <scope>NUCLEOTIDE SEQUENCE [LARGE SCALE GENOMIC DNA]</scope>
    <source>
        <strain evidence="13 14">DSM 27208</strain>
    </source>
</reference>
<dbReference type="InterPro" id="IPR027417">
    <property type="entry name" value="P-loop_NTPase"/>
</dbReference>
<comment type="function">
    <text evidence="6">Required for corrinoid utilization. Probably part of the ABC transporter complex BtuCDF involved in cobalamin (vitamin B12) import. Probably responsible for energy coupling to the transport system.</text>
</comment>
<dbReference type="Gene3D" id="3.40.50.300">
    <property type="entry name" value="P-loop containing nucleotide triphosphate hydrolases"/>
    <property type="match status" value="1"/>
</dbReference>
<comment type="subunit">
    <text evidence="7">The complex is composed of two ATP-binding proteins (BtuD), two transmembrane proteins (BtuC) and a solute-binding protein (BtuF).</text>
</comment>
<dbReference type="EC" id="7.6.2.8" evidence="8"/>
<dbReference type="GO" id="GO:0005524">
    <property type="term" value="F:ATP binding"/>
    <property type="evidence" value="ECO:0007669"/>
    <property type="project" value="UniProtKB-KW"/>
</dbReference>
<evidence type="ECO:0000256" key="11">
    <source>
        <dbReference type="SAM" id="MobiDB-lite"/>
    </source>
</evidence>
<dbReference type="SUPFAM" id="SSF52540">
    <property type="entry name" value="P-loop containing nucleoside triphosphate hydrolases"/>
    <property type="match status" value="1"/>
</dbReference>
<organism evidence="13 14">
    <name type="scientific">Natronoarchaeum philippinense</name>
    <dbReference type="NCBI Taxonomy" id="558529"/>
    <lineage>
        <taxon>Archaea</taxon>
        <taxon>Methanobacteriati</taxon>
        <taxon>Methanobacteriota</taxon>
        <taxon>Stenosarchaea group</taxon>
        <taxon>Halobacteria</taxon>
        <taxon>Halobacteriales</taxon>
        <taxon>Natronoarchaeaceae</taxon>
    </lineage>
</organism>
<evidence type="ECO:0000256" key="8">
    <source>
        <dbReference type="ARBA" id="ARBA00066387"/>
    </source>
</evidence>
<evidence type="ECO:0000256" key="9">
    <source>
        <dbReference type="ARBA" id="ARBA00073649"/>
    </source>
</evidence>
<dbReference type="PANTHER" id="PTHR42794">
    <property type="entry name" value="HEMIN IMPORT ATP-BINDING PROTEIN HMUV"/>
    <property type="match status" value="1"/>
</dbReference>
<dbReference type="InterPro" id="IPR003593">
    <property type="entry name" value="AAA+_ATPase"/>
</dbReference>
<name>A0A285N720_NATPI</name>
<feature type="domain" description="ABC transporter" evidence="12">
    <location>
        <begin position="6"/>
        <end position="241"/>
    </location>
</feature>
<feature type="region of interest" description="Disordered" evidence="11">
    <location>
        <begin position="393"/>
        <end position="424"/>
    </location>
</feature>
<dbReference type="InterPro" id="IPR017871">
    <property type="entry name" value="ABC_transporter-like_CS"/>
</dbReference>
<evidence type="ECO:0000256" key="10">
    <source>
        <dbReference type="ARBA" id="ARBA00077139"/>
    </source>
</evidence>
<dbReference type="GO" id="GO:0016887">
    <property type="term" value="F:ATP hydrolysis activity"/>
    <property type="evidence" value="ECO:0007669"/>
    <property type="project" value="InterPro"/>
</dbReference>
<dbReference type="EMBL" id="OBEJ01000001">
    <property type="protein sequence ID" value="SNZ05220.1"/>
    <property type="molecule type" value="Genomic_DNA"/>
</dbReference>
<dbReference type="PROSITE" id="PS50893">
    <property type="entry name" value="ABC_TRANSPORTER_2"/>
    <property type="match status" value="1"/>
</dbReference>
<dbReference type="SMART" id="SM00382">
    <property type="entry name" value="AAA"/>
    <property type="match status" value="1"/>
</dbReference>
<proteinExistence type="predicted"/>
<sequence length="424" mass="43143">MTDPTISVEDLSISLGDVPVLSEVSLAVEPGELVGLVGPNGAGKTTLLRSISGVLAPDSGSVRVDGDAVGGLSSRAASRRVAVVPQHAEVSFSFDVREIVAMARHPHRSRFSPAAEDDRRAVDAALERTGVTDLADRPIDEISGGERQRVLLARAVAQETPALLLDEPTASLDVNHQVETLELVRSLVADGTAALAAIHDLDLAARYCDRLALLADGEFVAVGTPEEVLTESAIDAAFDVRSVVARDPATGSTSVTALPDRASPRGVRVHVLGTGGTAANTLVRLDDAGYDLSAGPLPEGDVAAATARSLGVDRVVTTPLSPPDGAELAAARERARGADAAALVGPQDDGVDAVLSEVAAVAPATVRVVPPDAAASESVAVAPDDAPTAVAEVLADAAGTRGDDAAAAEPRRDAADEATPESDD</sequence>
<evidence type="ECO:0000313" key="14">
    <source>
        <dbReference type="Proteomes" id="UP000219453"/>
    </source>
</evidence>
<gene>
    <name evidence="13" type="ORF">SAMN06269185_0802</name>
</gene>
<dbReference type="FunFam" id="3.40.50.300:FF:000134">
    <property type="entry name" value="Iron-enterobactin ABC transporter ATP-binding protein"/>
    <property type="match status" value="1"/>
</dbReference>
<dbReference type="InterPro" id="IPR003439">
    <property type="entry name" value="ABC_transporter-like_ATP-bd"/>
</dbReference>
<evidence type="ECO:0000313" key="13">
    <source>
        <dbReference type="EMBL" id="SNZ05220.1"/>
    </source>
</evidence>
<keyword evidence="1" id="KW-0813">Transport</keyword>
<evidence type="ECO:0000256" key="1">
    <source>
        <dbReference type="ARBA" id="ARBA00022448"/>
    </source>
</evidence>
<protein>
    <recommendedName>
        <fullName evidence="9">Cobalamin import ATP-binding protein BtuD</fullName>
        <ecNumber evidence="8">7.6.2.8</ecNumber>
    </recommendedName>
    <alternativeName>
        <fullName evidence="10">Vitamin B12-transporting ATPase</fullName>
    </alternativeName>
</protein>
<keyword evidence="2" id="KW-0547">Nucleotide-binding</keyword>
<keyword evidence="14" id="KW-1185">Reference proteome</keyword>
<dbReference type="CDD" id="cd03214">
    <property type="entry name" value="ABC_Iron-Siderophores_B12_Hemin"/>
    <property type="match status" value="1"/>
</dbReference>
<comment type="catalytic activity">
    <reaction evidence="5">
        <text>an R-cob(III)alamin(out) + ATP + H2O = an R-cob(III)alamin(in) + ADP + phosphate + H(+)</text>
        <dbReference type="Rhea" id="RHEA:17873"/>
        <dbReference type="ChEBI" id="CHEBI:15377"/>
        <dbReference type="ChEBI" id="CHEBI:15378"/>
        <dbReference type="ChEBI" id="CHEBI:30616"/>
        <dbReference type="ChEBI" id="CHEBI:43474"/>
        <dbReference type="ChEBI" id="CHEBI:140785"/>
        <dbReference type="ChEBI" id="CHEBI:456216"/>
        <dbReference type="EC" id="7.6.2.8"/>
    </reaction>
</comment>
<dbReference type="OrthoDB" id="24644at2157"/>
<accession>A0A285N720</accession>
<evidence type="ECO:0000256" key="5">
    <source>
        <dbReference type="ARBA" id="ARBA00050590"/>
    </source>
</evidence>
<keyword evidence="4" id="KW-1278">Translocase</keyword>
<evidence type="ECO:0000256" key="4">
    <source>
        <dbReference type="ARBA" id="ARBA00022967"/>
    </source>
</evidence>
<dbReference type="PANTHER" id="PTHR42794:SF1">
    <property type="entry name" value="HEMIN IMPORT ATP-BINDING PROTEIN HMUV"/>
    <property type="match status" value="1"/>
</dbReference>
<evidence type="ECO:0000256" key="2">
    <source>
        <dbReference type="ARBA" id="ARBA00022741"/>
    </source>
</evidence>
<dbReference type="GO" id="GO:0015420">
    <property type="term" value="F:ABC-type vitamin B12 transporter activity"/>
    <property type="evidence" value="ECO:0007669"/>
    <property type="project" value="UniProtKB-EC"/>
</dbReference>